<dbReference type="EMBL" id="JACHIL010000001">
    <property type="protein sequence ID" value="MBB5089822.1"/>
    <property type="molecule type" value="Genomic_DNA"/>
</dbReference>
<feature type="region of interest" description="Disordered" evidence="1">
    <location>
        <begin position="51"/>
        <end position="126"/>
    </location>
</feature>
<organism evidence="2 3">
    <name type="scientific">Pseudochrobactrum saccharolyticum</name>
    <dbReference type="NCBI Taxonomy" id="354352"/>
    <lineage>
        <taxon>Bacteria</taxon>
        <taxon>Pseudomonadati</taxon>
        <taxon>Pseudomonadota</taxon>
        <taxon>Alphaproteobacteria</taxon>
        <taxon>Hyphomicrobiales</taxon>
        <taxon>Brucellaceae</taxon>
        <taxon>Pseudochrobactrum</taxon>
    </lineage>
</organism>
<keyword evidence="2" id="KW-0378">Hydrolase</keyword>
<dbReference type="SUPFAM" id="SSF50199">
    <property type="entry name" value="Staphylococcal nuclease"/>
    <property type="match status" value="1"/>
</dbReference>
<dbReference type="Gene3D" id="2.40.50.90">
    <property type="match status" value="1"/>
</dbReference>
<evidence type="ECO:0000256" key="1">
    <source>
        <dbReference type="SAM" id="MobiDB-lite"/>
    </source>
</evidence>
<sequence>MRKPATLRTILPPILAFSVGATLFAAYVAPFYGALDRETGSGETGIVIENFDLPEDMPPERLPSGTLAGSSEGEENNTQPDNPLPDVSGEMQTKPLERVEPRPPLSDLGLATPVQEKTPEATQSEKLTEEQAAAGGLFYRPVALAAGRLAVGNRTIELNGIDIVEPDASCSDVNGDVWQCGMQARTAFRSWLRGRAVSCNMDGVEQNQELIRTSCTLAGTDVARWLVENGWARATFGGQYADSQTQAEKMLLGVFGRKPVTDMPQNSGDNPAGITPAPSLPAENPVPDITAPELTTPAQPVAPDLPFPPAPQQ</sequence>
<dbReference type="AlphaFoldDB" id="A0A7W8EP26"/>
<evidence type="ECO:0000313" key="2">
    <source>
        <dbReference type="EMBL" id="MBB5089822.1"/>
    </source>
</evidence>
<dbReference type="InterPro" id="IPR035437">
    <property type="entry name" value="SNase_OB-fold_sf"/>
</dbReference>
<keyword evidence="2" id="KW-0540">Nuclease</keyword>
<name>A0A7W8EP26_9HYPH</name>
<reference evidence="2 3" key="1">
    <citation type="submission" date="2020-08" db="EMBL/GenBank/DDBJ databases">
        <title>Genomic Encyclopedia of Type Strains, Phase IV (KMG-IV): sequencing the most valuable type-strain genomes for metagenomic binning, comparative biology and taxonomic classification.</title>
        <authorList>
            <person name="Goeker M."/>
        </authorList>
    </citation>
    <scope>NUCLEOTIDE SEQUENCE [LARGE SCALE GENOMIC DNA]</scope>
    <source>
        <strain evidence="2 3">DSM 25620</strain>
    </source>
</reference>
<dbReference type="RefSeq" id="WP_151158469.1">
    <property type="nucleotide sequence ID" value="NZ_JACHIL010000001.1"/>
</dbReference>
<feature type="region of interest" description="Disordered" evidence="1">
    <location>
        <begin position="258"/>
        <end position="313"/>
    </location>
</feature>
<dbReference type="GO" id="GO:0004519">
    <property type="term" value="F:endonuclease activity"/>
    <property type="evidence" value="ECO:0007669"/>
    <property type="project" value="UniProtKB-KW"/>
</dbReference>
<protein>
    <submittedName>
        <fullName evidence="2">Endonuclease YncB(Thermonuclease family)</fullName>
    </submittedName>
</protein>
<evidence type="ECO:0000313" key="3">
    <source>
        <dbReference type="Proteomes" id="UP000531231"/>
    </source>
</evidence>
<feature type="compositionally biased region" description="Pro residues" evidence="1">
    <location>
        <begin position="303"/>
        <end position="313"/>
    </location>
</feature>
<accession>A0A7W8EP26</accession>
<proteinExistence type="predicted"/>
<comment type="caution">
    <text evidence="2">The sequence shown here is derived from an EMBL/GenBank/DDBJ whole genome shotgun (WGS) entry which is preliminary data.</text>
</comment>
<gene>
    <name evidence="2" type="ORF">HNQ68_000334</name>
</gene>
<dbReference type="Proteomes" id="UP000531231">
    <property type="component" value="Unassembled WGS sequence"/>
</dbReference>
<keyword evidence="3" id="KW-1185">Reference proteome</keyword>
<keyword evidence="2" id="KW-0255">Endonuclease</keyword>